<keyword evidence="1" id="KW-0677">Repeat</keyword>
<feature type="non-terminal residue" evidence="3">
    <location>
        <position position="315"/>
    </location>
</feature>
<evidence type="ECO:0000259" key="2">
    <source>
        <dbReference type="Pfam" id="PF23598"/>
    </source>
</evidence>
<organism evidence="3">
    <name type="scientific">Anthurium amnicola</name>
    <dbReference type="NCBI Taxonomy" id="1678845"/>
    <lineage>
        <taxon>Eukaryota</taxon>
        <taxon>Viridiplantae</taxon>
        <taxon>Streptophyta</taxon>
        <taxon>Embryophyta</taxon>
        <taxon>Tracheophyta</taxon>
        <taxon>Spermatophyta</taxon>
        <taxon>Magnoliopsida</taxon>
        <taxon>Liliopsida</taxon>
        <taxon>Araceae</taxon>
        <taxon>Pothoideae</taxon>
        <taxon>Potheae</taxon>
        <taxon>Anthurium</taxon>
    </lineage>
</organism>
<dbReference type="PANTHER" id="PTHR47186">
    <property type="entry name" value="LEUCINE-RICH REPEAT-CONTAINING PROTEIN 57"/>
    <property type="match status" value="1"/>
</dbReference>
<protein>
    <submittedName>
        <fullName evidence="3">Disease resistance protein RPS2</fullName>
    </submittedName>
</protein>
<dbReference type="InterPro" id="IPR032675">
    <property type="entry name" value="LRR_dom_sf"/>
</dbReference>
<gene>
    <name evidence="3" type="primary">RPS2_52</name>
    <name evidence="3" type="ORF">g.19885</name>
</gene>
<reference evidence="3" key="1">
    <citation type="submission" date="2015-07" db="EMBL/GenBank/DDBJ databases">
        <title>Transcriptome Assembly of Anthurium amnicola.</title>
        <authorList>
            <person name="Suzuki J."/>
        </authorList>
    </citation>
    <scope>NUCLEOTIDE SEQUENCE</scope>
</reference>
<proteinExistence type="predicted"/>
<name>A0A1D1Z0P4_9ARAE</name>
<dbReference type="Gene3D" id="3.80.10.10">
    <property type="entry name" value="Ribonuclease Inhibitor"/>
    <property type="match status" value="1"/>
</dbReference>
<sequence>VELRHLNLQWTRIRRLPKEMGQLVKLRHLNLGNTNYLLHVPRAALITLRSLQSLNLIWSGYDMALPGDDGDDERDGICLRDLDCNMDRLEELGVDIFTSQCLRNLVDSKKFQRCTRKLHITIRQDFGMEDLSVATERLENLEYLHIISCTSLEGEWRVDGVRQLRRLRELHLHSLEGLRNAVGDFPCLQKLLIANCPQLKDLNWVGRLPRLEELIVFRCNGIVELLQLSVGDEPGDGDGDGDGQYNSPSFPMLREMKLSLLPALTSISKGMLLFPSLEKLSVRECWRLKRLPLGLDSGKKIRKIVAEQEWWDALE</sequence>
<evidence type="ECO:0000313" key="3">
    <source>
        <dbReference type="EMBL" id="JAT60422.1"/>
    </source>
</evidence>
<dbReference type="EMBL" id="GDJX01007514">
    <property type="protein sequence ID" value="JAT60422.1"/>
    <property type="molecule type" value="Transcribed_RNA"/>
</dbReference>
<feature type="non-terminal residue" evidence="3">
    <location>
        <position position="1"/>
    </location>
</feature>
<dbReference type="PANTHER" id="PTHR47186:SF3">
    <property type="entry name" value="OS09G0267800 PROTEIN"/>
    <property type="match status" value="1"/>
</dbReference>
<dbReference type="InterPro" id="IPR055414">
    <property type="entry name" value="LRR_R13L4/SHOC2-like"/>
</dbReference>
<dbReference type="AlphaFoldDB" id="A0A1D1Z0P4"/>
<dbReference type="Pfam" id="PF23598">
    <property type="entry name" value="LRR_14"/>
    <property type="match status" value="1"/>
</dbReference>
<evidence type="ECO:0000256" key="1">
    <source>
        <dbReference type="ARBA" id="ARBA00022737"/>
    </source>
</evidence>
<dbReference type="SUPFAM" id="SSF52058">
    <property type="entry name" value="L domain-like"/>
    <property type="match status" value="1"/>
</dbReference>
<accession>A0A1D1Z0P4</accession>
<feature type="domain" description="Disease resistance R13L4/SHOC-2-like LRR" evidence="2">
    <location>
        <begin position="2"/>
        <end position="289"/>
    </location>
</feature>